<sequence>MAVSTDDQDREGIPTDSIRKDEQDCIGGITVSSQLQENTNQQQSADKQGTDVEPISQPQETNAKATYAEKTNRIQAWVQFIKAVAPFIWGIVILVVIIPLVGQLFIAKAFSTKSIIAETKHPIEVVEQRQVDWSKVNEAMKLTLDHAYNSAEDYASQELDVWVDELMGRVDSSFLDWYFGYFNQKQIEYKSLFVQLSSGASRLLNPNNPTPAEKVAEVITEDFQKEFAKRVLIPQTSQLRLERITQQTVKHYLDDLKGNINSIPLRYNLPQADWERYLNEIAITINDTEGKISNLSLKVLAGGGSYLALKPLVAPLVVKVGSKVVTKLASKAGAKVATKTGAVLASKLGAAVLDCTVGVGIILWDVWDTNHTAHVEKPILRDNLAAYLQEVKYSLLNNRENGIMTVIDQIQSKIVPNLNKLM</sequence>
<evidence type="ECO:0000313" key="3">
    <source>
        <dbReference type="EMBL" id="AFZ17105.1"/>
    </source>
</evidence>
<accession>K9W9S0</accession>
<evidence type="ECO:0000256" key="2">
    <source>
        <dbReference type="SAM" id="Phobius"/>
    </source>
</evidence>
<dbReference type="STRING" id="1173027.Mic7113_1215"/>
<dbReference type="eggNOG" id="ENOG502Z88J">
    <property type="taxonomic scope" value="Bacteria"/>
</dbReference>
<proteinExistence type="predicted"/>
<dbReference type="AlphaFoldDB" id="K9W9S0"/>
<feature type="region of interest" description="Disordered" evidence="1">
    <location>
        <begin position="1"/>
        <end position="62"/>
    </location>
</feature>
<keyword evidence="2" id="KW-0472">Membrane</keyword>
<dbReference type="KEGG" id="mic:Mic7113_1215"/>
<organism evidence="3 4">
    <name type="scientific">Allocoleopsis franciscana PCC 7113</name>
    <dbReference type="NCBI Taxonomy" id="1173027"/>
    <lineage>
        <taxon>Bacteria</taxon>
        <taxon>Bacillati</taxon>
        <taxon>Cyanobacteriota</taxon>
        <taxon>Cyanophyceae</taxon>
        <taxon>Coleofasciculales</taxon>
        <taxon>Coleofasciculaceae</taxon>
        <taxon>Allocoleopsis</taxon>
        <taxon>Allocoleopsis franciscana</taxon>
    </lineage>
</organism>
<keyword evidence="4" id="KW-1185">Reference proteome</keyword>
<gene>
    <name evidence="3" type="ORF">Mic7113_1215</name>
</gene>
<feature type="transmembrane region" description="Helical" evidence="2">
    <location>
        <begin position="83"/>
        <end position="106"/>
    </location>
</feature>
<keyword evidence="2" id="KW-1133">Transmembrane helix</keyword>
<dbReference type="HOGENOM" id="CLU_048723_1_0_3"/>
<dbReference type="Proteomes" id="UP000010471">
    <property type="component" value="Chromosome"/>
</dbReference>
<evidence type="ECO:0000256" key="1">
    <source>
        <dbReference type="SAM" id="MobiDB-lite"/>
    </source>
</evidence>
<reference evidence="3 4" key="1">
    <citation type="submission" date="2012-06" db="EMBL/GenBank/DDBJ databases">
        <title>Finished chromosome of genome of Microcoleus sp. PCC 7113.</title>
        <authorList>
            <consortium name="US DOE Joint Genome Institute"/>
            <person name="Gugger M."/>
            <person name="Coursin T."/>
            <person name="Rippka R."/>
            <person name="Tandeau De Marsac N."/>
            <person name="Huntemann M."/>
            <person name="Wei C.-L."/>
            <person name="Han J."/>
            <person name="Detter J.C."/>
            <person name="Han C."/>
            <person name="Tapia R."/>
            <person name="Chen A."/>
            <person name="Kyrpides N."/>
            <person name="Mavromatis K."/>
            <person name="Markowitz V."/>
            <person name="Szeto E."/>
            <person name="Ivanova N."/>
            <person name="Pagani I."/>
            <person name="Pati A."/>
            <person name="Goodwin L."/>
            <person name="Nordberg H.P."/>
            <person name="Cantor M.N."/>
            <person name="Hua S.X."/>
            <person name="Woyke T."/>
            <person name="Kerfeld C.A."/>
        </authorList>
    </citation>
    <scope>NUCLEOTIDE SEQUENCE [LARGE SCALE GENOMIC DNA]</scope>
    <source>
        <strain evidence="3 4">PCC 7113</strain>
    </source>
</reference>
<evidence type="ECO:0000313" key="4">
    <source>
        <dbReference type="Proteomes" id="UP000010471"/>
    </source>
</evidence>
<keyword evidence="2" id="KW-0812">Transmembrane</keyword>
<feature type="compositionally biased region" description="Basic and acidic residues" evidence="1">
    <location>
        <begin position="10"/>
        <end position="23"/>
    </location>
</feature>
<feature type="compositionally biased region" description="Polar residues" evidence="1">
    <location>
        <begin position="30"/>
        <end position="47"/>
    </location>
</feature>
<dbReference type="EMBL" id="CP003630">
    <property type="protein sequence ID" value="AFZ17105.1"/>
    <property type="molecule type" value="Genomic_DNA"/>
</dbReference>
<name>K9W9S0_9CYAN</name>
<protein>
    <submittedName>
        <fullName evidence="3">Uncharacterized protein</fullName>
    </submittedName>
</protein>